<feature type="domain" description="RNA polymerase sigma factor 70 region 4 type 2" evidence="5">
    <location>
        <begin position="113"/>
        <end position="164"/>
    </location>
</feature>
<evidence type="ECO:0000313" key="6">
    <source>
        <dbReference type="EMBL" id="MBU5485229.1"/>
    </source>
</evidence>
<dbReference type="PANTHER" id="PTHR43133:SF51">
    <property type="entry name" value="RNA POLYMERASE SIGMA FACTOR"/>
    <property type="match status" value="1"/>
</dbReference>
<evidence type="ECO:0000259" key="4">
    <source>
        <dbReference type="Pfam" id="PF04542"/>
    </source>
</evidence>
<dbReference type="Proteomes" id="UP000726170">
    <property type="component" value="Unassembled WGS sequence"/>
</dbReference>
<dbReference type="CDD" id="cd06171">
    <property type="entry name" value="Sigma70_r4"/>
    <property type="match status" value="1"/>
</dbReference>
<keyword evidence="1" id="KW-0805">Transcription regulation</keyword>
<dbReference type="InterPro" id="IPR007627">
    <property type="entry name" value="RNA_pol_sigma70_r2"/>
</dbReference>
<gene>
    <name evidence="6" type="ORF">KQI86_12865</name>
</gene>
<dbReference type="InterPro" id="IPR039425">
    <property type="entry name" value="RNA_pol_sigma-70-like"/>
</dbReference>
<keyword evidence="2" id="KW-0731">Sigma factor</keyword>
<evidence type="ECO:0000256" key="3">
    <source>
        <dbReference type="ARBA" id="ARBA00023163"/>
    </source>
</evidence>
<organism evidence="6 7">
    <name type="scientific">Clostridium mobile</name>
    <dbReference type="NCBI Taxonomy" id="2841512"/>
    <lineage>
        <taxon>Bacteria</taxon>
        <taxon>Bacillati</taxon>
        <taxon>Bacillota</taxon>
        <taxon>Clostridia</taxon>
        <taxon>Eubacteriales</taxon>
        <taxon>Clostridiaceae</taxon>
        <taxon>Clostridium</taxon>
    </lineage>
</organism>
<reference evidence="6 7" key="1">
    <citation type="submission" date="2021-06" db="EMBL/GenBank/DDBJ databases">
        <authorList>
            <person name="Sun Q."/>
            <person name="Li D."/>
        </authorList>
    </citation>
    <scope>NUCLEOTIDE SEQUENCE [LARGE SCALE GENOMIC DNA]</scope>
    <source>
        <strain evidence="6 7">MSJ-11</strain>
    </source>
</reference>
<dbReference type="Pfam" id="PF04542">
    <property type="entry name" value="Sigma70_r2"/>
    <property type="match status" value="1"/>
</dbReference>
<name>A0ABS6ELE7_9CLOT</name>
<proteinExistence type="predicted"/>
<keyword evidence="3" id="KW-0804">Transcription</keyword>
<dbReference type="NCBIfam" id="TIGR02937">
    <property type="entry name" value="sigma70-ECF"/>
    <property type="match status" value="1"/>
</dbReference>
<dbReference type="PANTHER" id="PTHR43133">
    <property type="entry name" value="RNA POLYMERASE ECF-TYPE SIGMA FACTO"/>
    <property type="match status" value="1"/>
</dbReference>
<sequence length="171" mass="20158">MVDEISFYKAKDGDGESFYRMLEPIKNKLYRVALIYMKNEDDALDCIHDSIVKAIQSIDKLKEPQHFNTWITRIMINTCKDHIRKNKNIEINDTTTFEEKLIYNNSNIEENMDLYKALDSLKENEKELIAMRYMDDMSIKDISQVTNVPMGTIKSSISRTIKKLRVYMKEV</sequence>
<feature type="domain" description="RNA polymerase sigma-70 region 2" evidence="4">
    <location>
        <begin position="26"/>
        <end position="87"/>
    </location>
</feature>
<dbReference type="InterPro" id="IPR014284">
    <property type="entry name" value="RNA_pol_sigma-70_dom"/>
</dbReference>
<comment type="caution">
    <text evidence="6">The sequence shown here is derived from an EMBL/GenBank/DDBJ whole genome shotgun (WGS) entry which is preliminary data.</text>
</comment>
<accession>A0ABS6ELE7</accession>
<dbReference type="InterPro" id="IPR013249">
    <property type="entry name" value="RNA_pol_sigma70_r4_t2"/>
</dbReference>
<evidence type="ECO:0000313" key="7">
    <source>
        <dbReference type="Proteomes" id="UP000726170"/>
    </source>
</evidence>
<dbReference type="Pfam" id="PF08281">
    <property type="entry name" value="Sigma70_r4_2"/>
    <property type="match status" value="1"/>
</dbReference>
<protein>
    <submittedName>
        <fullName evidence="6">Sigma-70 family RNA polymerase sigma factor</fullName>
    </submittedName>
</protein>
<evidence type="ECO:0000256" key="1">
    <source>
        <dbReference type="ARBA" id="ARBA00023015"/>
    </source>
</evidence>
<dbReference type="EMBL" id="JAHLQF010000003">
    <property type="protein sequence ID" value="MBU5485229.1"/>
    <property type="molecule type" value="Genomic_DNA"/>
</dbReference>
<evidence type="ECO:0000256" key="2">
    <source>
        <dbReference type="ARBA" id="ARBA00023082"/>
    </source>
</evidence>
<keyword evidence="7" id="KW-1185">Reference proteome</keyword>
<evidence type="ECO:0000259" key="5">
    <source>
        <dbReference type="Pfam" id="PF08281"/>
    </source>
</evidence>